<evidence type="ECO:0000256" key="3">
    <source>
        <dbReference type="ARBA" id="ARBA00021903"/>
    </source>
</evidence>
<dbReference type="Pfam" id="PF06146">
    <property type="entry name" value="PsiE"/>
    <property type="match status" value="1"/>
</dbReference>
<sequence length="139" mass="15834">MDESNLPPKLRVGLNRCIGWIESVLLISITLSTIAAIGEEFYLIYQNGYVSLSDILLLFIYLEILAMVHQYASHGKLPVRYPIYIAVIAIARYIILGMKEMDSSELIMLSVAILILTASTTIMRIGHHYWPYNKMPEEK</sequence>
<evidence type="ECO:0000313" key="10">
    <source>
        <dbReference type="Proteomes" id="UP000838100"/>
    </source>
</evidence>
<feature type="transmembrane region" description="Helical" evidence="8">
    <location>
        <begin position="78"/>
        <end position="95"/>
    </location>
</feature>
<evidence type="ECO:0000256" key="8">
    <source>
        <dbReference type="SAM" id="Phobius"/>
    </source>
</evidence>
<evidence type="ECO:0000256" key="6">
    <source>
        <dbReference type="ARBA" id="ARBA00022989"/>
    </source>
</evidence>
<evidence type="ECO:0000256" key="2">
    <source>
        <dbReference type="ARBA" id="ARBA00005632"/>
    </source>
</evidence>
<keyword evidence="5 8" id="KW-0812">Transmembrane</keyword>
<keyword evidence="7 8" id="KW-0472">Membrane</keyword>
<dbReference type="EMBL" id="CAKLPX010000001">
    <property type="protein sequence ID" value="CAH0991598.1"/>
    <property type="molecule type" value="Genomic_DNA"/>
</dbReference>
<protein>
    <recommendedName>
        <fullName evidence="3">Protein PsiE</fullName>
    </recommendedName>
</protein>
<proteinExistence type="inferred from homology"/>
<evidence type="ECO:0000256" key="4">
    <source>
        <dbReference type="ARBA" id="ARBA00022475"/>
    </source>
</evidence>
<feature type="transmembrane region" description="Helical" evidence="8">
    <location>
        <begin position="20"/>
        <end position="43"/>
    </location>
</feature>
<dbReference type="PANTHER" id="PTHR37819:SF1">
    <property type="entry name" value="PROTEIN PSIE"/>
    <property type="match status" value="1"/>
</dbReference>
<gene>
    <name evidence="9" type="primary">psiE</name>
    <name evidence="9" type="ORF">SIN8267_01707</name>
</gene>
<feature type="transmembrane region" description="Helical" evidence="8">
    <location>
        <begin position="107"/>
        <end position="130"/>
    </location>
</feature>
<keyword evidence="4" id="KW-1003">Cell membrane</keyword>
<evidence type="ECO:0000256" key="5">
    <source>
        <dbReference type="ARBA" id="ARBA00022692"/>
    </source>
</evidence>
<comment type="subcellular location">
    <subcellularLocation>
        <location evidence="1">Cell inner membrane</location>
        <topology evidence="1">Multi-pass membrane protein</topology>
    </subcellularLocation>
</comment>
<comment type="similarity">
    <text evidence="2">Belongs to the PsiE family.</text>
</comment>
<evidence type="ECO:0000313" key="9">
    <source>
        <dbReference type="EMBL" id="CAH0991598.1"/>
    </source>
</evidence>
<dbReference type="RefSeq" id="WP_237444243.1">
    <property type="nucleotide sequence ID" value="NZ_CAKLPX010000001.1"/>
</dbReference>
<evidence type="ECO:0000256" key="1">
    <source>
        <dbReference type="ARBA" id="ARBA00004429"/>
    </source>
</evidence>
<dbReference type="PANTHER" id="PTHR37819">
    <property type="entry name" value="PROTEIN PSIE"/>
    <property type="match status" value="1"/>
</dbReference>
<keyword evidence="10" id="KW-1185">Reference proteome</keyword>
<reference evidence="9" key="1">
    <citation type="submission" date="2021-12" db="EMBL/GenBank/DDBJ databases">
        <authorList>
            <person name="Rodrigo-Torres L."/>
            <person name="Arahal R. D."/>
            <person name="Lucena T."/>
        </authorList>
    </citation>
    <scope>NUCLEOTIDE SEQUENCE</scope>
    <source>
        <strain evidence="9">CECT 8267</strain>
    </source>
</reference>
<name>A0ABM9AEH7_9GAMM</name>
<organism evidence="9 10">
    <name type="scientific">Sinobacterium norvegicum</name>
    <dbReference type="NCBI Taxonomy" id="1641715"/>
    <lineage>
        <taxon>Bacteria</taxon>
        <taxon>Pseudomonadati</taxon>
        <taxon>Pseudomonadota</taxon>
        <taxon>Gammaproteobacteria</taxon>
        <taxon>Cellvibrionales</taxon>
        <taxon>Spongiibacteraceae</taxon>
        <taxon>Sinobacterium</taxon>
    </lineage>
</organism>
<comment type="caution">
    <text evidence="9">The sequence shown here is derived from an EMBL/GenBank/DDBJ whole genome shotgun (WGS) entry which is preliminary data.</text>
</comment>
<dbReference type="Proteomes" id="UP000838100">
    <property type="component" value="Unassembled WGS sequence"/>
</dbReference>
<evidence type="ECO:0000256" key="7">
    <source>
        <dbReference type="ARBA" id="ARBA00023136"/>
    </source>
</evidence>
<dbReference type="InterPro" id="IPR009315">
    <property type="entry name" value="P_starv_induced_PsiE"/>
</dbReference>
<accession>A0ABM9AEH7</accession>
<keyword evidence="6 8" id="KW-1133">Transmembrane helix</keyword>
<dbReference type="InterPro" id="IPR020948">
    <property type="entry name" value="P_starv_induced_PsiE-like"/>
</dbReference>
<dbReference type="PIRSF" id="PIRSF029598">
    <property type="entry name" value="PsiE"/>
    <property type="match status" value="1"/>
</dbReference>